<reference evidence="11" key="1">
    <citation type="submission" date="2018-01" db="EMBL/GenBank/DDBJ databases">
        <authorList>
            <person name="Mao J.F."/>
        </authorList>
    </citation>
    <scope>NUCLEOTIDE SEQUENCE</scope>
    <source>
        <strain evidence="11">Huo1</strain>
        <tissue evidence="11">Leaf</tissue>
    </source>
</reference>
<feature type="compositionally biased region" description="Low complexity" evidence="9">
    <location>
        <begin position="395"/>
        <end position="406"/>
    </location>
</feature>
<dbReference type="Proteomes" id="UP000298416">
    <property type="component" value="Unassembled WGS sequence"/>
</dbReference>
<comment type="function">
    <text evidence="8">Auxin response factors (ARFs) are transcriptional factors that bind specifically to the DNA sequence 5'-TGTCTC-3' found in the auxin-responsive promoter elements (AuxREs).</text>
</comment>
<organism evidence="11">
    <name type="scientific">Salvia splendens</name>
    <name type="common">Scarlet sage</name>
    <dbReference type="NCBI Taxonomy" id="180675"/>
    <lineage>
        <taxon>Eukaryota</taxon>
        <taxon>Viridiplantae</taxon>
        <taxon>Streptophyta</taxon>
        <taxon>Embryophyta</taxon>
        <taxon>Tracheophyta</taxon>
        <taxon>Spermatophyta</taxon>
        <taxon>Magnoliopsida</taxon>
        <taxon>eudicotyledons</taxon>
        <taxon>Gunneridae</taxon>
        <taxon>Pentapetalae</taxon>
        <taxon>asterids</taxon>
        <taxon>lamiids</taxon>
        <taxon>Lamiales</taxon>
        <taxon>Lamiaceae</taxon>
        <taxon>Nepetoideae</taxon>
        <taxon>Mentheae</taxon>
        <taxon>Salviinae</taxon>
        <taxon>Salvia</taxon>
        <taxon>Salvia subgen. Calosphace</taxon>
        <taxon>core Calosphace</taxon>
    </lineage>
</organism>
<evidence type="ECO:0000256" key="7">
    <source>
        <dbReference type="ARBA" id="ARBA00023294"/>
    </source>
</evidence>
<dbReference type="GO" id="GO:0005634">
    <property type="term" value="C:nucleus"/>
    <property type="evidence" value="ECO:0007669"/>
    <property type="project" value="UniProtKB-SubCell"/>
</dbReference>
<comment type="subcellular location">
    <subcellularLocation>
        <location evidence="1 8">Nucleus</location>
    </subcellularLocation>
</comment>
<dbReference type="PROSITE" id="PS50863">
    <property type="entry name" value="B3"/>
    <property type="match status" value="1"/>
</dbReference>
<dbReference type="InterPro" id="IPR015300">
    <property type="entry name" value="DNA-bd_pseudobarrel_sf"/>
</dbReference>
<comment type="caution">
    <text evidence="11">The sequence shown here is derived from an EMBL/GenBank/DDBJ whole genome shotgun (WGS) entry which is preliminary data.</text>
</comment>
<dbReference type="FunFam" id="2.40.330.10:FF:000001">
    <property type="entry name" value="Auxin response factor"/>
    <property type="match status" value="1"/>
</dbReference>
<feature type="region of interest" description="Disordered" evidence="9">
    <location>
        <begin position="384"/>
        <end position="414"/>
    </location>
</feature>
<proteinExistence type="inferred from homology"/>
<dbReference type="GO" id="GO:0006355">
    <property type="term" value="P:regulation of DNA-templated transcription"/>
    <property type="evidence" value="ECO:0007669"/>
    <property type="project" value="InterPro"/>
</dbReference>
<dbReference type="GO" id="GO:0003677">
    <property type="term" value="F:DNA binding"/>
    <property type="evidence" value="ECO:0007669"/>
    <property type="project" value="UniProtKB-KW"/>
</dbReference>
<evidence type="ECO:0000256" key="4">
    <source>
        <dbReference type="ARBA" id="ARBA00023125"/>
    </source>
</evidence>
<protein>
    <recommendedName>
        <fullName evidence="8">Auxin response factor</fullName>
    </recommendedName>
</protein>
<comment type="subunit">
    <text evidence="8">Homodimers and heterodimers.</text>
</comment>
<keyword evidence="3 8" id="KW-0805">Transcription regulation</keyword>
<keyword evidence="5 8" id="KW-0804">Transcription</keyword>
<name>A0A8X8X8X6_SALSN</name>
<keyword evidence="6 8" id="KW-0539">Nucleus</keyword>
<dbReference type="AlphaFoldDB" id="A0A8X8X8X6"/>
<evidence type="ECO:0000256" key="9">
    <source>
        <dbReference type="SAM" id="MobiDB-lite"/>
    </source>
</evidence>
<dbReference type="SMART" id="SM01019">
    <property type="entry name" value="B3"/>
    <property type="match status" value="1"/>
</dbReference>
<gene>
    <name evidence="11" type="ORF">SASPL_131354</name>
</gene>
<evidence type="ECO:0000256" key="2">
    <source>
        <dbReference type="ARBA" id="ARBA00007853"/>
    </source>
</evidence>
<evidence type="ECO:0000256" key="8">
    <source>
        <dbReference type="RuleBase" id="RU004561"/>
    </source>
</evidence>
<dbReference type="PANTHER" id="PTHR31384">
    <property type="entry name" value="AUXIN RESPONSE FACTOR 4-RELATED"/>
    <property type="match status" value="1"/>
</dbReference>
<keyword evidence="7 8" id="KW-0927">Auxin signaling pathway</keyword>
<evidence type="ECO:0000256" key="1">
    <source>
        <dbReference type="ARBA" id="ARBA00004123"/>
    </source>
</evidence>
<evidence type="ECO:0000256" key="5">
    <source>
        <dbReference type="ARBA" id="ARBA00023163"/>
    </source>
</evidence>
<evidence type="ECO:0000256" key="3">
    <source>
        <dbReference type="ARBA" id="ARBA00023015"/>
    </source>
</evidence>
<evidence type="ECO:0000313" key="12">
    <source>
        <dbReference type="Proteomes" id="UP000298416"/>
    </source>
</evidence>
<dbReference type="Gene3D" id="2.30.30.1040">
    <property type="match status" value="1"/>
</dbReference>
<dbReference type="Pfam" id="PF02362">
    <property type="entry name" value="B3"/>
    <property type="match status" value="1"/>
</dbReference>
<evidence type="ECO:0000256" key="6">
    <source>
        <dbReference type="ARBA" id="ARBA00023242"/>
    </source>
</evidence>
<dbReference type="Gene3D" id="2.40.330.10">
    <property type="entry name" value="DNA-binding pseudobarrel domain"/>
    <property type="match status" value="1"/>
</dbReference>
<reference evidence="11" key="2">
    <citation type="submission" date="2020-08" db="EMBL/GenBank/DDBJ databases">
        <title>Plant Genome Project.</title>
        <authorList>
            <person name="Zhang R.-G."/>
        </authorList>
    </citation>
    <scope>NUCLEOTIDE SEQUENCE</scope>
    <source>
        <strain evidence="11">Huo1</strain>
        <tissue evidence="11">Leaf</tissue>
    </source>
</reference>
<dbReference type="InterPro" id="IPR003340">
    <property type="entry name" value="B3_DNA-bd"/>
</dbReference>
<evidence type="ECO:0000259" key="10">
    <source>
        <dbReference type="PROSITE" id="PS50863"/>
    </source>
</evidence>
<dbReference type="InterPro" id="IPR010525">
    <property type="entry name" value="ARF_dom"/>
</dbReference>
<dbReference type="OrthoDB" id="1414159at2759"/>
<comment type="similarity">
    <text evidence="2 8">Belongs to the ARF family.</text>
</comment>
<dbReference type="GO" id="GO:0009734">
    <property type="term" value="P:auxin-activated signaling pathway"/>
    <property type="evidence" value="ECO:0007669"/>
    <property type="project" value="UniProtKB-KW"/>
</dbReference>
<keyword evidence="4 8" id="KW-0238">DNA-binding</keyword>
<feature type="domain" description="TF-B3" evidence="10">
    <location>
        <begin position="108"/>
        <end position="211"/>
    </location>
</feature>
<dbReference type="EMBL" id="PNBA02000011">
    <property type="protein sequence ID" value="KAG6408349.1"/>
    <property type="molecule type" value="Genomic_DNA"/>
</dbReference>
<keyword evidence="12" id="KW-1185">Reference proteome</keyword>
<dbReference type="SUPFAM" id="SSF101936">
    <property type="entry name" value="DNA-binding pseudobarrel domain"/>
    <property type="match status" value="1"/>
</dbReference>
<dbReference type="CDD" id="cd10017">
    <property type="entry name" value="B3_DNA"/>
    <property type="match status" value="1"/>
</dbReference>
<sequence>MTSPPTAAAEIDSSIWHAIAGAGVHVPAVNSAVYYFPQGHLEQCSAAANHNFTHTWPWIPCQVISVRYLCDSVSDQVFSRILLQPLYQFDSLPTGGGSAAADDEILSFAKILTRSDANNGGGFSVPRFCADIILPPLDFEADPPVQTLVTRDSHGNAWGFRHIYRGTPRRHLLTTGWSKFVNAKRLVAGDSVVFMKRKSTDELFVGIRRAERFGGDEKSEAAEAISAIESAVRGMHFEVVYYPKVGSPDFVVAAEKVNQALRIPWSAGMKVRMAVDSDDASRLAWIQGGVTAASTPMTGIWRRSPWRMLQVNWDDPEGSHANVSPWEVEYLPLSPLIDPGFHPAKRLRFVPDPGILATDSSLLHQYPPAGMQGARRNHMAAEVLQPPNNDPQPPNNVVQPLNDVPQHPTKEPDKEVISISTVLTIGRSSSDSVSPVSQNGDQAATTFQLFGRKIATSTVSSVPGVERDAVAAHRE</sequence>
<accession>A0A8X8X8X6</accession>
<evidence type="ECO:0000313" key="11">
    <source>
        <dbReference type="EMBL" id="KAG6408349.1"/>
    </source>
</evidence>
<dbReference type="PANTHER" id="PTHR31384:SF94">
    <property type="entry name" value="AUXIN RESPONSE FACTOR 17"/>
    <property type="match status" value="1"/>
</dbReference>
<dbReference type="Pfam" id="PF06507">
    <property type="entry name" value="ARF_AD"/>
    <property type="match status" value="1"/>
</dbReference>
<dbReference type="InterPro" id="IPR044835">
    <property type="entry name" value="ARF_plant"/>
</dbReference>